<dbReference type="EMBL" id="JH432211">
    <property type="status" value="NOT_ANNOTATED_CDS"/>
    <property type="molecule type" value="Genomic_DNA"/>
</dbReference>
<feature type="region of interest" description="Disordered" evidence="8">
    <location>
        <begin position="1"/>
        <end position="53"/>
    </location>
</feature>
<dbReference type="GO" id="GO:0016020">
    <property type="term" value="C:membrane"/>
    <property type="evidence" value="ECO:0007669"/>
    <property type="project" value="UniProtKB-SubCell"/>
</dbReference>
<name>T1JGT8_STRMM</name>
<evidence type="ECO:0000313" key="11">
    <source>
        <dbReference type="EnsemblMetazoa" id="SMAR013063-PA"/>
    </source>
</evidence>
<feature type="compositionally biased region" description="Polar residues" evidence="8">
    <location>
        <begin position="10"/>
        <end position="33"/>
    </location>
</feature>
<dbReference type="InterPro" id="IPR006800">
    <property type="entry name" value="Pellino_fam"/>
</dbReference>
<proteinExistence type="inferred from homology"/>
<evidence type="ECO:0000256" key="3">
    <source>
        <dbReference type="ARBA" id="ARBA00009583"/>
    </source>
</evidence>
<dbReference type="STRING" id="126957.T1JGT8"/>
<dbReference type="Proteomes" id="UP000014500">
    <property type="component" value="Unassembled WGS sequence"/>
</dbReference>
<keyword evidence="5" id="KW-0812">Transmembrane</keyword>
<comment type="similarity">
    <text evidence="3">Belongs to the TMEM151 family.</text>
</comment>
<keyword evidence="12" id="KW-1185">Reference proteome</keyword>
<dbReference type="Pfam" id="PF14857">
    <property type="entry name" value="TMEM151"/>
    <property type="match status" value="1"/>
</dbReference>
<evidence type="ECO:0008006" key="13">
    <source>
        <dbReference type="Google" id="ProtNLM"/>
    </source>
</evidence>
<dbReference type="GO" id="GO:0000209">
    <property type="term" value="P:protein polyubiquitination"/>
    <property type="evidence" value="ECO:0007669"/>
    <property type="project" value="InterPro"/>
</dbReference>
<dbReference type="PANTHER" id="PTHR12098">
    <property type="entry name" value="E3 UBIQUITIN-PROTEIN LIGASE PELLINO-RELATED"/>
    <property type="match status" value="1"/>
</dbReference>
<evidence type="ECO:0000256" key="6">
    <source>
        <dbReference type="ARBA" id="ARBA00022989"/>
    </source>
</evidence>
<evidence type="ECO:0000313" key="12">
    <source>
        <dbReference type="Proteomes" id="UP000014500"/>
    </source>
</evidence>
<evidence type="ECO:0000256" key="4">
    <source>
        <dbReference type="ARBA" id="ARBA00022553"/>
    </source>
</evidence>
<reference evidence="12" key="1">
    <citation type="submission" date="2011-05" db="EMBL/GenBank/DDBJ databases">
        <authorList>
            <person name="Richards S.R."/>
            <person name="Qu J."/>
            <person name="Jiang H."/>
            <person name="Jhangiani S.N."/>
            <person name="Agravi P."/>
            <person name="Goodspeed R."/>
            <person name="Gross S."/>
            <person name="Mandapat C."/>
            <person name="Jackson L."/>
            <person name="Mathew T."/>
            <person name="Pu L."/>
            <person name="Thornton R."/>
            <person name="Saada N."/>
            <person name="Wilczek-Boney K.B."/>
            <person name="Lee S."/>
            <person name="Kovar C."/>
            <person name="Wu Y."/>
            <person name="Scherer S.E."/>
            <person name="Worley K.C."/>
            <person name="Muzny D.M."/>
            <person name="Gibbs R."/>
        </authorList>
    </citation>
    <scope>NUCLEOTIDE SEQUENCE</scope>
    <source>
        <strain evidence="12">Brora</strain>
    </source>
</reference>
<dbReference type="eggNOG" id="KOG3842">
    <property type="taxonomic scope" value="Eukaryota"/>
</dbReference>
<comment type="similarity">
    <text evidence="2">Belongs to the pellino family.</text>
</comment>
<feature type="domain" description="Pellino FHA" evidence="9">
    <location>
        <begin position="50"/>
        <end position="311"/>
    </location>
</feature>
<organism evidence="11 12">
    <name type="scientific">Strigamia maritima</name>
    <name type="common">European centipede</name>
    <name type="synonym">Geophilus maritimus</name>
    <dbReference type="NCBI Taxonomy" id="126957"/>
    <lineage>
        <taxon>Eukaryota</taxon>
        <taxon>Metazoa</taxon>
        <taxon>Ecdysozoa</taxon>
        <taxon>Arthropoda</taxon>
        <taxon>Myriapoda</taxon>
        <taxon>Chilopoda</taxon>
        <taxon>Pleurostigmophora</taxon>
        <taxon>Geophilomorpha</taxon>
        <taxon>Linotaeniidae</taxon>
        <taxon>Strigamia</taxon>
    </lineage>
</organism>
<protein>
    <recommendedName>
        <fullName evidence="13">Protein pellino</fullName>
    </recommendedName>
</protein>
<dbReference type="GO" id="GO:0061630">
    <property type="term" value="F:ubiquitin protein ligase activity"/>
    <property type="evidence" value="ECO:0007669"/>
    <property type="project" value="InterPro"/>
</dbReference>
<accession>T1JGT8</accession>
<evidence type="ECO:0000259" key="10">
    <source>
        <dbReference type="Pfam" id="PF20723"/>
    </source>
</evidence>
<comment type="subcellular location">
    <subcellularLocation>
        <location evidence="1">Membrane</location>
        <topology evidence="1">Multi-pass membrane protein</topology>
    </subcellularLocation>
</comment>
<evidence type="ECO:0000256" key="7">
    <source>
        <dbReference type="ARBA" id="ARBA00023136"/>
    </source>
</evidence>
<dbReference type="AlphaFoldDB" id="T1JGT8"/>
<sequence length="948" mass="106684">MPDSQKLSDEVSSSPRCHDNNGSNETPVSNPCTPKNERRDNGHGSRQQQQQQQQLVKYGELIILGYWYNGFLPQGDKGRRRSKFVLYKRSKSNGVKPSKHYVVKTPQSSKAILDSQQHSISYTLSRNQAIIVEYMPDDDTDMFQIGRSSESPIDFVVMDTVAGNKTGETKVTQSTISRFACRILCDRNNPSVARVYAAGFDSSRNIFLGEKATKWQNNGEIDGLTTNGVLIMHPQKSYCGGGAAGVWREVSVGGGIYGLRESRSAPQKGAVIDDESNVLRDGSLIDLCGATLLWRSAEGLASSPTQRHLERRVDELNAGRPQCPVGLNTLVIPRKSTMTNNEKQPYVYVTCGHVQGLHEWGQEKDSDDRTCPMCLKVGAVVKVCVGIEPVYYVDDEPPNYAFNPCGHMASEKSIKYWSLVPIPHGTNGFHAMCPFCATPLEGDPGVRRDRWLRWRNKNKKNKKRAWHCGIERGTDDDDASSDLTTKRRWRYASCLIMSTHDEPVDEQRPEILSVCACLRREPHWKCLAVSLLVCGCLGAVAWCRVARVSKIVLNFSHFLTATTKKQSPCDEGYVYIPLAFLLAFYVIYLLECWHSTVRLDMSARIRAAEARSRYEAMRDASPLVWWKAVCYHYVRRTRQVTRYRNGDAYTTVQVYYERVNSHTSGSSFEYSRCGVRDASKRLVDLDRFALTRLDFTKNFAFANQRAALEFEEQRARFFREYESQDDYMEMREGLNLLNVNFKETALAFAPPLPWYLGRTAFWLASVLLLSWPLRLLLAAKTAHVHLRVVKLFGHDDDDDDFSPDAALVSPASPNVEWNITRNTALVPSYSQALLLDASSSPSPSPLPRPNSSGNVQFHLPRPRHSWSSDGCRRLTNARMPNSDTRLSLHETIFYHATPLVNGKTLSAADSPPSYEVAIRVCRPLAALAVAIEAAEQLENRVGENETAL</sequence>
<keyword evidence="6" id="KW-1133">Transmembrane helix</keyword>
<dbReference type="Pfam" id="PF20723">
    <property type="entry name" value="Pellino_RING"/>
    <property type="match status" value="1"/>
</dbReference>
<evidence type="ECO:0000256" key="1">
    <source>
        <dbReference type="ARBA" id="ARBA00004141"/>
    </source>
</evidence>
<evidence type="ECO:0000256" key="2">
    <source>
        <dbReference type="ARBA" id="ARBA00005639"/>
    </source>
</evidence>
<dbReference type="InterPro" id="IPR026767">
    <property type="entry name" value="Tmem151"/>
</dbReference>
<reference evidence="11" key="2">
    <citation type="submission" date="2015-02" db="UniProtKB">
        <authorList>
            <consortium name="EnsemblMetazoa"/>
        </authorList>
    </citation>
    <scope>IDENTIFICATION</scope>
</reference>
<dbReference type="GO" id="GO:0008592">
    <property type="term" value="P:regulation of Toll signaling pathway"/>
    <property type="evidence" value="ECO:0007669"/>
    <property type="project" value="InterPro"/>
</dbReference>
<dbReference type="EnsemblMetazoa" id="SMAR013063-RA">
    <property type="protein sequence ID" value="SMAR013063-PA"/>
    <property type="gene ID" value="SMAR013063"/>
</dbReference>
<evidence type="ECO:0000259" key="9">
    <source>
        <dbReference type="Pfam" id="PF04710"/>
    </source>
</evidence>
<dbReference type="Pfam" id="PF04710">
    <property type="entry name" value="Pellino_FHA"/>
    <property type="match status" value="1"/>
</dbReference>
<feature type="domain" description="Pellino RING" evidence="10">
    <location>
        <begin position="316"/>
        <end position="447"/>
    </location>
</feature>
<dbReference type="HOGENOM" id="CLU_310428_0_0_1"/>
<evidence type="ECO:0000256" key="8">
    <source>
        <dbReference type="SAM" id="MobiDB-lite"/>
    </source>
</evidence>
<dbReference type="InterPro" id="IPR048335">
    <property type="entry name" value="Pellino_RING"/>
</dbReference>
<dbReference type="InterPro" id="IPR048334">
    <property type="entry name" value="Pellino_FHA"/>
</dbReference>
<keyword evidence="7" id="KW-0472">Membrane</keyword>
<dbReference type="PANTHER" id="PTHR12098:SF2">
    <property type="entry name" value="PROTEIN PELLINO"/>
    <property type="match status" value="1"/>
</dbReference>
<evidence type="ECO:0000256" key="5">
    <source>
        <dbReference type="ARBA" id="ARBA00022692"/>
    </source>
</evidence>
<keyword evidence="4" id="KW-0597">Phosphoprotein</keyword>